<feature type="region of interest" description="Disordered" evidence="1">
    <location>
        <begin position="1"/>
        <end position="20"/>
    </location>
</feature>
<evidence type="ECO:0000256" key="1">
    <source>
        <dbReference type="SAM" id="MobiDB-lite"/>
    </source>
</evidence>
<gene>
    <name evidence="3" type="ORF">B296_00054954</name>
</gene>
<evidence type="ECO:0000313" key="4">
    <source>
        <dbReference type="Proteomes" id="UP000287651"/>
    </source>
</evidence>
<feature type="transmembrane region" description="Helical" evidence="2">
    <location>
        <begin position="66"/>
        <end position="86"/>
    </location>
</feature>
<comment type="caution">
    <text evidence="3">The sequence shown here is derived from an EMBL/GenBank/DDBJ whole genome shotgun (WGS) entry which is preliminary data.</text>
</comment>
<name>A0A426XA70_ENSVE</name>
<accession>A0A426XA70</accession>
<evidence type="ECO:0000313" key="3">
    <source>
        <dbReference type="EMBL" id="RRT36385.1"/>
    </source>
</evidence>
<proteinExistence type="predicted"/>
<keyword evidence="2" id="KW-0472">Membrane</keyword>
<dbReference type="AlphaFoldDB" id="A0A426XA70"/>
<dbReference type="Proteomes" id="UP000287651">
    <property type="component" value="Unassembled WGS sequence"/>
</dbReference>
<protein>
    <submittedName>
        <fullName evidence="3">Uncharacterized protein</fullName>
    </submittedName>
</protein>
<evidence type="ECO:0000256" key="2">
    <source>
        <dbReference type="SAM" id="Phobius"/>
    </source>
</evidence>
<feature type="transmembrane region" description="Helical" evidence="2">
    <location>
        <begin position="31"/>
        <end position="54"/>
    </location>
</feature>
<sequence length="116" mass="13361">MEMGDEGAHKETRRTKDDEGRVHFVHPRNEVYLLLVASSTVLVLLSVAAISVWFVQGRRDEAYRWMALYSMSVLCLVASLWIFRLIRLLVHLLRLYPRPGRAQVLVNPDITSPIDD</sequence>
<organism evidence="3 4">
    <name type="scientific">Ensete ventricosum</name>
    <name type="common">Abyssinian banana</name>
    <name type="synonym">Musa ensete</name>
    <dbReference type="NCBI Taxonomy" id="4639"/>
    <lineage>
        <taxon>Eukaryota</taxon>
        <taxon>Viridiplantae</taxon>
        <taxon>Streptophyta</taxon>
        <taxon>Embryophyta</taxon>
        <taxon>Tracheophyta</taxon>
        <taxon>Spermatophyta</taxon>
        <taxon>Magnoliopsida</taxon>
        <taxon>Liliopsida</taxon>
        <taxon>Zingiberales</taxon>
        <taxon>Musaceae</taxon>
        <taxon>Ensete</taxon>
    </lineage>
</organism>
<keyword evidence="2" id="KW-0812">Transmembrane</keyword>
<reference evidence="3 4" key="1">
    <citation type="journal article" date="2014" name="Agronomy (Basel)">
        <title>A Draft Genome Sequence for Ensete ventricosum, the Drought-Tolerant Tree Against Hunger.</title>
        <authorList>
            <person name="Harrison J."/>
            <person name="Moore K.A."/>
            <person name="Paszkiewicz K."/>
            <person name="Jones T."/>
            <person name="Grant M."/>
            <person name="Ambacheew D."/>
            <person name="Muzemil S."/>
            <person name="Studholme D.J."/>
        </authorList>
    </citation>
    <scope>NUCLEOTIDE SEQUENCE [LARGE SCALE GENOMIC DNA]</scope>
</reference>
<dbReference type="EMBL" id="AMZH03023684">
    <property type="protein sequence ID" value="RRT36385.1"/>
    <property type="molecule type" value="Genomic_DNA"/>
</dbReference>
<keyword evidence="2" id="KW-1133">Transmembrane helix</keyword>